<protein>
    <submittedName>
        <fullName evidence="1">Uncharacterized protein</fullName>
    </submittedName>
</protein>
<evidence type="ECO:0000313" key="1">
    <source>
        <dbReference type="EMBL" id="ORX91425.1"/>
    </source>
</evidence>
<comment type="caution">
    <text evidence="1">The sequence shown here is derived from an EMBL/GenBank/DDBJ whole genome shotgun (WGS) entry which is preliminary data.</text>
</comment>
<gene>
    <name evidence="1" type="ORF">K493DRAFT_317289</name>
</gene>
<name>A0A1Y1Y0K2_9FUNG</name>
<dbReference type="AlphaFoldDB" id="A0A1Y1Y0K2"/>
<reference evidence="1 2" key="1">
    <citation type="submission" date="2016-07" db="EMBL/GenBank/DDBJ databases">
        <title>Pervasive Adenine N6-methylation of Active Genes in Fungi.</title>
        <authorList>
            <consortium name="DOE Joint Genome Institute"/>
            <person name="Mondo S.J."/>
            <person name="Dannebaum R.O."/>
            <person name="Kuo R.C."/>
            <person name="Labutti K."/>
            <person name="Haridas S."/>
            <person name="Kuo A."/>
            <person name="Salamov A."/>
            <person name="Ahrendt S.R."/>
            <person name="Lipzen A."/>
            <person name="Sullivan W."/>
            <person name="Andreopoulos W.B."/>
            <person name="Clum A."/>
            <person name="Lindquist E."/>
            <person name="Daum C."/>
            <person name="Ramamoorthy G.K."/>
            <person name="Gryganskyi A."/>
            <person name="Culley D."/>
            <person name="Magnuson J.K."/>
            <person name="James T.Y."/>
            <person name="O'Malley M.A."/>
            <person name="Stajich J.E."/>
            <person name="Spatafora J.W."/>
            <person name="Visel A."/>
            <person name="Grigoriev I.V."/>
        </authorList>
    </citation>
    <scope>NUCLEOTIDE SEQUENCE [LARGE SCALE GENOMIC DNA]</scope>
    <source>
        <strain evidence="1 2">CBS 931.73</strain>
    </source>
</reference>
<dbReference type="InParanoid" id="A0A1Y1Y0K2"/>
<organism evidence="1 2">
    <name type="scientific">Basidiobolus meristosporus CBS 931.73</name>
    <dbReference type="NCBI Taxonomy" id="1314790"/>
    <lineage>
        <taxon>Eukaryota</taxon>
        <taxon>Fungi</taxon>
        <taxon>Fungi incertae sedis</taxon>
        <taxon>Zoopagomycota</taxon>
        <taxon>Entomophthoromycotina</taxon>
        <taxon>Basidiobolomycetes</taxon>
        <taxon>Basidiobolales</taxon>
        <taxon>Basidiobolaceae</taxon>
        <taxon>Basidiobolus</taxon>
    </lineage>
</organism>
<sequence length="196" mass="22275">MPSVSNSCNVLLVKQGVFRGSYDIRDFSTEELLYTKHRYMDNTGRDLLVKVEGKVTTWRSTSNVACTRLEDSLGDQSPVLMEWASSNERCEFSVDEQEYYWVLNESTAQCYVHDGSLVAEVNTLMSCGRKSFTIDFCDNSLDRGLLVMITLKILDRLLYKTKLDDPRSRCDKDLTAYSIRTSYSDTSAASTTAFIK</sequence>
<keyword evidence="2" id="KW-1185">Reference proteome</keyword>
<proteinExistence type="predicted"/>
<evidence type="ECO:0000313" key="2">
    <source>
        <dbReference type="Proteomes" id="UP000193498"/>
    </source>
</evidence>
<dbReference type="EMBL" id="MCFE01000322">
    <property type="protein sequence ID" value="ORX91425.1"/>
    <property type="molecule type" value="Genomic_DNA"/>
</dbReference>
<dbReference type="Proteomes" id="UP000193498">
    <property type="component" value="Unassembled WGS sequence"/>
</dbReference>
<accession>A0A1Y1Y0K2</accession>